<feature type="compositionally biased region" description="Gly residues" evidence="7">
    <location>
        <begin position="35"/>
        <end position="45"/>
    </location>
</feature>
<comment type="function">
    <text evidence="6">Plays an important role in the organization of the cytoskeleton. Binds to and sequesters actin monomers (G actin) and therefore inhibits actin polymerization.</text>
</comment>
<comment type="subcellular location">
    <subcellularLocation>
        <location evidence="1">Cytoplasm</location>
        <location evidence="1">Cytoskeleton</location>
    </subcellularLocation>
</comment>
<keyword evidence="3" id="KW-0963">Cytoplasm</keyword>
<accession>A0A8D0EJ07</accession>
<dbReference type="SMART" id="SM00152">
    <property type="entry name" value="THY"/>
    <property type="match status" value="1"/>
</dbReference>
<dbReference type="Ensembl" id="ENSSOCT00000001447.1">
    <property type="protein sequence ID" value="ENSSOCP00000001411.1"/>
    <property type="gene ID" value="ENSSOCG00000001136.1"/>
</dbReference>
<keyword evidence="4" id="KW-0009">Actin-binding</keyword>
<reference evidence="8" key="1">
    <citation type="submission" date="2025-08" db="UniProtKB">
        <authorList>
            <consortium name="Ensembl"/>
        </authorList>
    </citation>
    <scope>IDENTIFICATION</scope>
</reference>
<keyword evidence="5" id="KW-0206">Cytoskeleton</keyword>
<feature type="compositionally biased region" description="Basic and acidic residues" evidence="7">
    <location>
        <begin position="97"/>
        <end position="108"/>
    </location>
</feature>
<dbReference type="GO" id="GO:0005856">
    <property type="term" value="C:cytoskeleton"/>
    <property type="evidence" value="ECO:0007669"/>
    <property type="project" value="UniProtKB-SubCell"/>
</dbReference>
<sequence>CLNLPGIKCLFFRRGLRFGLPRRRGCPWLGAAGAARGGGGAGGAGEPSPGVTGSSLVCAESPANMSDKPDMAEIEKFDKSKLKKTETQEKNPLPSKETIEQEKQAGES</sequence>
<protein>
    <recommendedName>
        <fullName evidence="10">Thymosin beta</fullName>
    </recommendedName>
</protein>
<evidence type="ECO:0000313" key="9">
    <source>
        <dbReference type="Proteomes" id="UP000694551"/>
    </source>
</evidence>
<evidence type="ECO:0008006" key="10">
    <source>
        <dbReference type="Google" id="ProtNLM"/>
    </source>
</evidence>
<evidence type="ECO:0000256" key="5">
    <source>
        <dbReference type="ARBA" id="ARBA00023212"/>
    </source>
</evidence>
<dbReference type="GO" id="GO:0005737">
    <property type="term" value="C:cytoplasm"/>
    <property type="evidence" value="ECO:0007669"/>
    <property type="project" value="TreeGrafter"/>
</dbReference>
<dbReference type="Proteomes" id="UP000694551">
    <property type="component" value="Unplaced"/>
</dbReference>
<evidence type="ECO:0000256" key="6">
    <source>
        <dbReference type="ARBA" id="ARBA00025497"/>
    </source>
</evidence>
<feature type="region of interest" description="Disordered" evidence="7">
    <location>
        <begin position="34"/>
        <end position="108"/>
    </location>
</feature>
<dbReference type="PANTHER" id="PTHR12021:SF3">
    <property type="entry name" value="THYMOSIN BETA-4-LIKE"/>
    <property type="match status" value="1"/>
</dbReference>
<dbReference type="GO" id="GO:0003785">
    <property type="term" value="F:actin monomer binding"/>
    <property type="evidence" value="ECO:0007669"/>
    <property type="project" value="InterPro"/>
</dbReference>
<evidence type="ECO:0000256" key="4">
    <source>
        <dbReference type="ARBA" id="ARBA00023203"/>
    </source>
</evidence>
<dbReference type="GO" id="GO:0007015">
    <property type="term" value="P:actin filament organization"/>
    <property type="evidence" value="ECO:0007669"/>
    <property type="project" value="InterPro"/>
</dbReference>
<proteinExistence type="inferred from homology"/>
<evidence type="ECO:0000256" key="2">
    <source>
        <dbReference type="ARBA" id="ARBA00009511"/>
    </source>
</evidence>
<dbReference type="AlphaFoldDB" id="A0A8D0EJ07"/>
<keyword evidence="9" id="KW-1185">Reference proteome</keyword>
<dbReference type="GO" id="GO:0030334">
    <property type="term" value="P:regulation of cell migration"/>
    <property type="evidence" value="ECO:0007669"/>
    <property type="project" value="TreeGrafter"/>
</dbReference>
<evidence type="ECO:0000256" key="3">
    <source>
        <dbReference type="ARBA" id="ARBA00022490"/>
    </source>
</evidence>
<dbReference type="PROSITE" id="PS00500">
    <property type="entry name" value="THYMOSIN_B4"/>
    <property type="match status" value="1"/>
</dbReference>
<dbReference type="Pfam" id="PF01290">
    <property type="entry name" value="Thymosin"/>
    <property type="match status" value="1"/>
</dbReference>
<dbReference type="Gene3D" id="1.20.5.520">
    <property type="entry name" value="Single helix bin"/>
    <property type="match status" value="1"/>
</dbReference>
<feature type="compositionally biased region" description="Basic and acidic residues" evidence="7">
    <location>
        <begin position="67"/>
        <end position="89"/>
    </location>
</feature>
<dbReference type="InterPro" id="IPR038386">
    <property type="entry name" value="Beta-thymosin_sf"/>
</dbReference>
<evidence type="ECO:0000256" key="7">
    <source>
        <dbReference type="SAM" id="MobiDB-lite"/>
    </source>
</evidence>
<evidence type="ECO:0000256" key="1">
    <source>
        <dbReference type="ARBA" id="ARBA00004245"/>
    </source>
</evidence>
<dbReference type="InterPro" id="IPR001152">
    <property type="entry name" value="Beta-thymosin"/>
</dbReference>
<evidence type="ECO:0000313" key="8">
    <source>
        <dbReference type="Ensembl" id="ENSSOCP00000001411.1"/>
    </source>
</evidence>
<reference evidence="8" key="2">
    <citation type="submission" date="2025-09" db="UniProtKB">
        <authorList>
            <consortium name="Ensembl"/>
        </authorList>
    </citation>
    <scope>IDENTIFICATION</scope>
</reference>
<organism evidence="8 9">
    <name type="scientific">Strix occidentalis caurina</name>
    <name type="common">northern spotted owl</name>
    <dbReference type="NCBI Taxonomy" id="311401"/>
    <lineage>
        <taxon>Eukaryota</taxon>
        <taxon>Metazoa</taxon>
        <taxon>Chordata</taxon>
        <taxon>Craniata</taxon>
        <taxon>Vertebrata</taxon>
        <taxon>Euteleostomi</taxon>
        <taxon>Archelosauria</taxon>
        <taxon>Archosauria</taxon>
        <taxon>Dinosauria</taxon>
        <taxon>Saurischia</taxon>
        <taxon>Theropoda</taxon>
        <taxon>Coelurosauria</taxon>
        <taxon>Aves</taxon>
        <taxon>Neognathae</taxon>
        <taxon>Neoaves</taxon>
        <taxon>Telluraves</taxon>
        <taxon>Strigiformes</taxon>
        <taxon>Strigidae</taxon>
        <taxon>Strix</taxon>
    </lineage>
</organism>
<name>A0A8D0EJ07_STROC</name>
<dbReference type="FunFam" id="1.20.5.520:FF:000001">
    <property type="entry name" value="Thymosin beta"/>
    <property type="match status" value="1"/>
</dbReference>
<comment type="similarity">
    <text evidence="2">Belongs to the thymosin beta family.</text>
</comment>
<dbReference type="PANTHER" id="PTHR12021">
    <property type="entry name" value="THYMOSIN BETA"/>
    <property type="match status" value="1"/>
</dbReference>
<dbReference type="CDD" id="cd22059">
    <property type="entry name" value="WH2_BetaT"/>
    <property type="match status" value="1"/>
</dbReference>